<dbReference type="GO" id="GO:0051480">
    <property type="term" value="P:regulation of cytosolic calcium ion concentration"/>
    <property type="evidence" value="ECO:0007669"/>
    <property type="project" value="TreeGrafter"/>
</dbReference>
<organism evidence="3 4">
    <name type="scientific">Stylophora pistillata</name>
    <name type="common">Smooth cauliflower coral</name>
    <dbReference type="NCBI Taxonomy" id="50429"/>
    <lineage>
        <taxon>Eukaryota</taxon>
        <taxon>Metazoa</taxon>
        <taxon>Cnidaria</taxon>
        <taxon>Anthozoa</taxon>
        <taxon>Hexacorallia</taxon>
        <taxon>Scleractinia</taxon>
        <taxon>Astrocoeniina</taxon>
        <taxon>Pocilloporidae</taxon>
        <taxon>Stylophora</taxon>
    </lineage>
</organism>
<dbReference type="SUPFAM" id="SSF47473">
    <property type="entry name" value="EF-hand"/>
    <property type="match status" value="2"/>
</dbReference>
<dbReference type="PANTHER" id="PTHR19972">
    <property type="entry name" value="CALBINDIN"/>
    <property type="match status" value="1"/>
</dbReference>
<dbReference type="GO" id="GO:0005634">
    <property type="term" value="C:nucleus"/>
    <property type="evidence" value="ECO:0007669"/>
    <property type="project" value="TreeGrafter"/>
</dbReference>
<keyword evidence="4" id="KW-1185">Reference proteome</keyword>
<feature type="domain" description="EF-hand" evidence="2">
    <location>
        <begin position="110"/>
        <end position="145"/>
    </location>
</feature>
<accession>A0A2B4S6D3</accession>
<protein>
    <submittedName>
        <fullName evidence="3">Calretinin</fullName>
    </submittedName>
</protein>
<evidence type="ECO:0000259" key="2">
    <source>
        <dbReference type="PROSITE" id="PS50222"/>
    </source>
</evidence>
<sequence>MADKGSVAPFVKSFQGKAEITSADFLKIFKKFDKDENGFIEAGELDDFLIALAKEKKVGEPDSKQIAEMKEEILQGYDDNFDGKLDLEELANILPTEENFLAKFQHSNILTNVDFFKVWNHYDQDHSGFIESDELEGFLTDLLGREGQSLNPQRITDYQKAMLDLFDKNKDGKLSLPEMSKILPVEDNFLLKFDRDDMTEAQFNEIWSKYDQDGNGFIADEELEALLYDILDKNNKVDIENPCELKKFKSCIMDSFDQNKDGKLGKDELKMMLFA</sequence>
<dbReference type="PROSITE" id="PS00018">
    <property type="entry name" value="EF_HAND_1"/>
    <property type="match status" value="5"/>
</dbReference>
<evidence type="ECO:0000313" key="3">
    <source>
        <dbReference type="EMBL" id="PFX24946.1"/>
    </source>
</evidence>
<dbReference type="AlphaFoldDB" id="A0A2B4S6D3"/>
<dbReference type="PANTHER" id="PTHR19972:SF10">
    <property type="entry name" value="CALBINDIN-32"/>
    <property type="match status" value="1"/>
</dbReference>
<dbReference type="InterPro" id="IPR051001">
    <property type="entry name" value="Calbindin_Ca-bind"/>
</dbReference>
<dbReference type="CDD" id="cd15902">
    <property type="entry name" value="EFh_HEF"/>
    <property type="match status" value="1"/>
</dbReference>
<dbReference type="GO" id="GO:0043005">
    <property type="term" value="C:neuron projection"/>
    <property type="evidence" value="ECO:0007669"/>
    <property type="project" value="TreeGrafter"/>
</dbReference>
<keyword evidence="1" id="KW-0106">Calcium</keyword>
<feature type="domain" description="EF-hand" evidence="2">
    <location>
        <begin position="154"/>
        <end position="189"/>
    </location>
</feature>
<dbReference type="GO" id="GO:0005509">
    <property type="term" value="F:calcium ion binding"/>
    <property type="evidence" value="ECO:0007669"/>
    <property type="project" value="InterPro"/>
</dbReference>
<feature type="domain" description="EF-hand" evidence="2">
    <location>
        <begin position="20"/>
        <end position="55"/>
    </location>
</feature>
<gene>
    <name evidence="3" type="primary">CALB2</name>
    <name evidence="3" type="ORF">AWC38_SpisGene10416</name>
</gene>
<dbReference type="GO" id="GO:0005829">
    <property type="term" value="C:cytosol"/>
    <property type="evidence" value="ECO:0007669"/>
    <property type="project" value="TreeGrafter"/>
</dbReference>
<dbReference type="Pfam" id="PF13499">
    <property type="entry name" value="EF-hand_7"/>
    <property type="match status" value="2"/>
</dbReference>
<dbReference type="EMBL" id="LSMT01000163">
    <property type="protein sequence ID" value="PFX24946.1"/>
    <property type="molecule type" value="Genomic_DNA"/>
</dbReference>
<dbReference type="InterPro" id="IPR002048">
    <property type="entry name" value="EF_hand_dom"/>
</dbReference>
<dbReference type="STRING" id="50429.A0A2B4S6D3"/>
<dbReference type="SMART" id="SM00054">
    <property type="entry name" value="EFh"/>
    <property type="match status" value="6"/>
</dbReference>
<dbReference type="Proteomes" id="UP000225706">
    <property type="component" value="Unassembled WGS sequence"/>
</dbReference>
<evidence type="ECO:0000313" key="4">
    <source>
        <dbReference type="Proteomes" id="UP000225706"/>
    </source>
</evidence>
<proteinExistence type="predicted"/>
<dbReference type="Gene3D" id="1.10.238.10">
    <property type="entry name" value="EF-hand"/>
    <property type="match status" value="3"/>
</dbReference>
<reference evidence="4" key="1">
    <citation type="journal article" date="2017" name="bioRxiv">
        <title>Comparative analysis of the genomes of Stylophora pistillata and Acropora digitifera provides evidence for extensive differences between species of corals.</title>
        <authorList>
            <person name="Voolstra C.R."/>
            <person name="Li Y."/>
            <person name="Liew Y.J."/>
            <person name="Baumgarten S."/>
            <person name="Zoccola D."/>
            <person name="Flot J.-F."/>
            <person name="Tambutte S."/>
            <person name="Allemand D."/>
            <person name="Aranda M."/>
        </authorList>
    </citation>
    <scope>NUCLEOTIDE SEQUENCE [LARGE SCALE GENOMIC DNA]</scope>
</reference>
<evidence type="ECO:0000256" key="1">
    <source>
        <dbReference type="ARBA" id="ARBA00022837"/>
    </source>
</evidence>
<dbReference type="GO" id="GO:0045202">
    <property type="term" value="C:synapse"/>
    <property type="evidence" value="ECO:0007669"/>
    <property type="project" value="TreeGrafter"/>
</dbReference>
<dbReference type="InterPro" id="IPR018247">
    <property type="entry name" value="EF_Hand_1_Ca_BS"/>
</dbReference>
<dbReference type="PROSITE" id="PS50222">
    <property type="entry name" value="EF_HAND_2"/>
    <property type="match status" value="4"/>
</dbReference>
<dbReference type="OrthoDB" id="428774at2759"/>
<feature type="domain" description="EF-hand" evidence="2">
    <location>
        <begin position="198"/>
        <end position="233"/>
    </location>
</feature>
<dbReference type="InterPro" id="IPR011992">
    <property type="entry name" value="EF-hand-dom_pair"/>
</dbReference>
<dbReference type="Pfam" id="PF13202">
    <property type="entry name" value="EF-hand_5"/>
    <property type="match status" value="1"/>
</dbReference>
<comment type="caution">
    <text evidence="3">The sequence shown here is derived from an EMBL/GenBank/DDBJ whole genome shotgun (WGS) entry which is preliminary data.</text>
</comment>
<name>A0A2B4S6D3_STYPI</name>